<name>A0AAE1RBU2_9SOLA</name>
<keyword evidence="4" id="KW-1185">Reference proteome</keyword>
<feature type="transmembrane region" description="Helical" evidence="1">
    <location>
        <begin position="394"/>
        <end position="417"/>
    </location>
</feature>
<dbReference type="Proteomes" id="UP001291623">
    <property type="component" value="Unassembled WGS sequence"/>
</dbReference>
<dbReference type="PANTHER" id="PTHR31286">
    <property type="entry name" value="GLYCINE-RICH CELL WALL STRUCTURAL PROTEIN 1.8-LIKE"/>
    <property type="match status" value="1"/>
</dbReference>
<dbReference type="PANTHER" id="PTHR31286:SF179">
    <property type="entry name" value="RNASE H TYPE-1 DOMAIN-CONTAINING PROTEIN"/>
    <property type="match status" value="1"/>
</dbReference>
<evidence type="ECO:0000256" key="1">
    <source>
        <dbReference type="SAM" id="Phobius"/>
    </source>
</evidence>
<dbReference type="Pfam" id="PF14111">
    <property type="entry name" value="DUF4283"/>
    <property type="match status" value="1"/>
</dbReference>
<reference evidence="3" key="1">
    <citation type="submission" date="2023-12" db="EMBL/GenBank/DDBJ databases">
        <title>Genome assembly of Anisodus tanguticus.</title>
        <authorList>
            <person name="Wang Y.-J."/>
        </authorList>
    </citation>
    <scope>NUCLEOTIDE SEQUENCE</scope>
    <source>
        <strain evidence="3">KB-2021</strain>
        <tissue evidence="3">Leaf</tissue>
    </source>
</reference>
<comment type="caution">
    <text evidence="3">The sequence shown here is derived from an EMBL/GenBank/DDBJ whole genome shotgun (WGS) entry which is preliminary data.</text>
</comment>
<feature type="domain" description="DUF4283" evidence="2">
    <location>
        <begin position="5"/>
        <end position="92"/>
    </location>
</feature>
<proteinExistence type="predicted"/>
<evidence type="ECO:0000313" key="4">
    <source>
        <dbReference type="Proteomes" id="UP001291623"/>
    </source>
</evidence>
<protein>
    <recommendedName>
        <fullName evidence="2">DUF4283 domain-containing protein</fullName>
    </recommendedName>
</protein>
<evidence type="ECO:0000313" key="3">
    <source>
        <dbReference type="EMBL" id="KAK4348318.1"/>
    </source>
</evidence>
<keyword evidence="1" id="KW-0472">Membrane</keyword>
<keyword evidence="1" id="KW-1133">Transmembrane helix</keyword>
<dbReference type="AlphaFoldDB" id="A0AAE1RBU2"/>
<dbReference type="InterPro" id="IPR025558">
    <property type="entry name" value="DUF4283"/>
</dbReference>
<evidence type="ECO:0000259" key="2">
    <source>
        <dbReference type="Pfam" id="PF14111"/>
    </source>
</evidence>
<dbReference type="EMBL" id="JAVYJV010000017">
    <property type="protein sequence ID" value="KAK4348318.1"/>
    <property type="molecule type" value="Genomic_DNA"/>
</dbReference>
<sequence length="424" mass="45024">MVAHEELEFIVVAKFSYEFPDFQGLSNSIPTQCELKGRVQVGLLCNRHILIRCSMLEDYVALLSKPIWQIKEKNQFHPMRTFKWETWFNPDEETSTAMAWISFLGLPPSFFGESTLFSLASAVGKPISIDAATRNKTRPSCAKVKVEVDLLKEHPKQIQIHVAKGKEIQSKWFPIRYDYLPKYYEEGGSSRQGNDCAVVVGVAETTVEAVDAIVIVDHVAGATSGAAALSATEAKTVVVAGIVDVAAFVTRRVADAGVVGVTISTGVGVVVNALAVVIPIDISATMVANGARQVVAGATADDLPVRLGGTAAFVQAVLLVESPVSLPVSLLRRSSYDAGCRCNMPGLIDVGAEAADVTRVAAGAAADIGEADTGLAVASDVEHVETEVADAEDVVVSAFLVFFGRCFGLGVGVVFLVQPVLPMS</sequence>
<accession>A0AAE1RBU2</accession>
<keyword evidence="1" id="KW-0812">Transmembrane</keyword>
<organism evidence="3 4">
    <name type="scientific">Anisodus tanguticus</name>
    <dbReference type="NCBI Taxonomy" id="243964"/>
    <lineage>
        <taxon>Eukaryota</taxon>
        <taxon>Viridiplantae</taxon>
        <taxon>Streptophyta</taxon>
        <taxon>Embryophyta</taxon>
        <taxon>Tracheophyta</taxon>
        <taxon>Spermatophyta</taxon>
        <taxon>Magnoliopsida</taxon>
        <taxon>eudicotyledons</taxon>
        <taxon>Gunneridae</taxon>
        <taxon>Pentapetalae</taxon>
        <taxon>asterids</taxon>
        <taxon>lamiids</taxon>
        <taxon>Solanales</taxon>
        <taxon>Solanaceae</taxon>
        <taxon>Solanoideae</taxon>
        <taxon>Hyoscyameae</taxon>
        <taxon>Anisodus</taxon>
    </lineage>
</organism>
<gene>
    <name evidence="3" type="ORF">RND71_031073</name>
</gene>
<dbReference type="InterPro" id="IPR040256">
    <property type="entry name" value="At4g02000-like"/>
</dbReference>